<keyword evidence="2" id="KW-1185">Reference proteome</keyword>
<protein>
    <submittedName>
        <fullName evidence="1">Uncharacterized protein</fullName>
    </submittedName>
</protein>
<name>A0ACB0ZDJ6_MELEN</name>
<dbReference type="Proteomes" id="UP001497535">
    <property type="component" value="Unassembled WGS sequence"/>
</dbReference>
<dbReference type="EMBL" id="CAVMJV010000030">
    <property type="protein sequence ID" value="CAK5076411.1"/>
    <property type="molecule type" value="Genomic_DNA"/>
</dbReference>
<gene>
    <name evidence="1" type="ORF">MENTE1834_LOCUS23276</name>
</gene>
<comment type="caution">
    <text evidence="1">The sequence shown here is derived from an EMBL/GenBank/DDBJ whole genome shotgun (WGS) entry which is preliminary data.</text>
</comment>
<sequence length="353" mass="40303">MKAKYIRPRKIQSHVIPYLLDGFDLKGHSETGSGKTGAFAIPIIQFKRELPGPVPLAVIIEPTRELCVQVYDQFRKFANGTFIRVCKVYGETSMQDSIAQITKGCDILIATPGRIKHFIVKANFVDISKLKFFVLDEVDHMLNTEFLEDIRALIEFPRFPTKSNRQCLLFSATFPPDIQQLASELLRDNFVFASNKKPVSPNSKIVQNFYQVETNHKGEFLLELLKKELDGDGMKNCNDRTQSEREVALRKFEKGEIDVLVATDVLARGIDIKNLNHVINFDLPDDDVTYVHRIGRTGRLGIGYATSLVDPKVDASLIPKLVDVIFNFFKLNYFYLNFRFGFSWNLTLNSLRL</sequence>
<organism evidence="1 2">
    <name type="scientific">Meloidogyne enterolobii</name>
    <name type="common">Root-knot nematode worm</name>
    <name type="synonym">Meloidogyne mayaguensis</name>
    <dbReference type="NCBI Taxonomy" id="390850"/>
    <lineage>
        <taxon>Eukaryota</taxon>
        <taxon>Metazoa</taxon>
        <taxon>Ecdysozoa</taxon>
        <taxon>Nematoda</taxon>
        <taxon>Chromadorea</taxon>
        <taxon>Rhabditida</taxon>
        <taxon>Tylenchina</taxon>
        <taxon>Tylenchomorpha</taxon>
        <taxon>Tylenchoidea</taxon>
        <taxon>Meloidogynidae</taxon>
        <taxon>Meloidogyninae</taxon>
        <taxon>Meloidogyne</taxon>
    </lineage>
</organism>
<evidence type="ECO:0000313" key="2">
    <source>
        <dbReference type="Proteomes" id="UP001497535"/>
    </source>
</evidence>
<reference evidence="1" key="1">
    <citation type="submission" date="2023-11" db="EMBL/GenBank/DDBJ databases">
        <authorList>
            <person name="Poullet M."/>
        </authorList>
    </citation>
    <scope>NUCLEOTIDE SEQUENCE</scope>
    <source>
        <strain evidence="1">E1834</strain>
    </source>
</reference>
<proteinExistence type="predicted"/>
<evidence type="ECO:0000313" key="1">
    <source>
        <dbReference type="EMBL" id="CAK5076411.1"/>
    </source>
</evidence>
<accession>A0ACB0ZDJ6</accession>